<proteinExistence type="inferred from homology"/>
<feature type="chain" id="PRO_5035209712" evidence="5">
    <location>
        <begin position="27"/>
        <end position="429"/>
    </location>
</feature>
<comment type="similarity">
    <text evidence="2">Belongs to the DIPK family.</text>
</comment>
<keyword evidence="3" id="KW-0964">Secreted</keyword>
<organism evidence="7 8">
    <name type="scientific">Atractosteus spatula</name>
    <name type="common">Alligator gar</name>
    <name type="synonym">Lepisosteus spatula</name>
    <dbReference type="NCBI Taxonomy" id="7917"/>
    <lineage>
        <taxon>Eukaryota</taxon>
        <taxon>Metazoa</taxon>
        <taxon>Chordata</taxon>
        <taxon>Craniata</taxon>
        <taxon>Vertebrata</taxon>
        <taxon>Euteleostomi</taxon>
        <taxon>Actinopterygii</taxon>
        <taxon>Neopterygii</taxon>
        <taxon>Holostei</taxon>
        <taxon>Semionotiformes</taxon>
        <taxon>Lepisosteidae</taxon>
        <taxon>Atractosteus</taxon>
    </lineage>
</organism>
<comment type="subcellular location">
    <subcellularLocation>
        <location evidence="1">Secreted</location>
    </subcellularLocation>
</comment>
<evidence type="ECO:0000313" key="8">
    <source>
        <dbReference type="Proteomes" id="UP000736164"/>
    </source>
</evidence>
<feature type="non-terminal residue" evidence="7">
    <location>
        <position position="1"/>
    </location>
</feature>
<feature type="non-terminal residue" evidence="7">
    <location>
        <position position="429"/>
    </location>
</feature>
<accession>A0A8J7NVM0</accession>
<dbReference type="Pfam" id="PF12260">
    <property type="entry name" value="PIP49_C"/>
    <property type="match status" value="1"/>
</dbReference>
<gene>
    <name evidence="7" type="ORF">GTO95_0002474</name>
</gene>
<reference evidence="7" key="1">
    <citation type="journal article" date="2021" name="Cell">
        <title>Tracing the genetic footprints of vertebrate landing in non-teleost ray-finned fishes.</title>
        <authorList>
            <person name="Bi X."/>
            <person name="Wang K."/>
            <person name="Yang L."/>
            <person name="Pan H."/>
            <person name="Jiang H."/>
            <person name="Wei Q."/>
            <person name="Fang M."/>
            <person name="Yu H."/>
            <person name="Zhu C."/>
            <person name="Cai Y."/>
            <person name="He Y."/>
            <person name="Gan X."/>
            <person name="Zeng H."/>
            <person name="Yu D."/>
            <person name="Zhu Y."/>
            <person name="Jiang H."/>
            <person name="Qiu Q."/>
            <person name="Yang H."/>
            <person name="Zhang Y.E."/>
            <person name="Wang W."/>
            <person name="Zhu M."/>
            <person name="He S."/>
            <person name="Zhang G."/>
        </authorList>
    </citation>
    <scope>NUCLEOTIDE SEQUENCE</scope>
    <source>
        <strain evidence="7">Allg_001</strain>
    </source>
</reference>
<evidence type="ECO:0000256" key="5">
    <source>
        <dbReference type="SAM" id="SignalP"/>
    </source>
</evidence>
<dbReference type="InterPro" id="IPR022049">
    <property type="entry name" value="FAM69_kinase_dom"/>
</dbReference>
<feature type="domain" description="FAM69 protein-kinase" evidence="6">
    <location>
        <begin position="205"/>
        <end position="387"/>
    </location>
</feature>
<keyword evidence="4 5" id="KW-0732">Signal</keyword>
<dbReference type="AlphaFoldDB" id="A0A8J7NVM0"/>
<comment type="caution">
    <text evidence="7">The sequence shown here is derived from an EMBL/GenBank/DDBJ whole genome shotgun (WGS) entry which is preliminary data.</text>
</comment>
<dbReference type="GO" id="GO:0005576">
    <property type="term" value="C:extracellular region"/>
    <property type="evidence" value="ECO:0007669"/>
    <property type="project" value="UniProtKB-SubCell"/>
</dbReference>
<evidence type="ECO:0000256" key="1">
    <source>
        <dbReference type="ARBA" id="ARBA00004613"/>
    </source>
</evidence>
<feature type="signal peptide" evidence="5">
    <location>
        <begin position="1"/>
        <end position="26"/>
    </location>
</feature>
<dbReference type="Proteomes" id="UP000736164">
    <property type="component" value="Unassembled WGS sequence"/>
</dbReference>
<evidence type="ECO:0000256" key="3">
    <source>
        <dbReference type="ARBA" id="ARBA00022525"/>
    </source>
</evidence>
<evidence type="ECO:0000313" key="7">
    <source>
        <dbReference type="EMBL" id="MBN3318451.1"/>
    </source>
</evidence>
<evidence type="ECO:0000259" key="6">
    <source>
        <dbReference type="Pfam" id="PF12260"/>
    </source>
</evidence>
<dbReference type="PANTHER" id="PTHR32073">
    <property type="entry name" value="GH11358P"/>
    <property type="match status" value="1"/>
</dbReference>
<protein>
    <submittedName>
        <fullName evidence="7">DIA1R protein</fullName>
    </submittedName>
</protein>
<evidence type="ECO:0000256" key="2">
    <source>
        <dbReference type="ARBA" id="ARBA00006338"/>
    </source>
</evidence>
<sequence>MCPVGARGVWVLLWGLSLLSWTEVAASPSNSPAPPAHRKPLYSFGRSFLGLDKCNACAGTSICKKFFKEEIRFERWLSPRLHLPLTYKNSYQGNYTDDSESWRPVFISRMMPHHKHEASDHKICSSAGQRHSCSIEGVLRNTERFQSWVLSSLLIPRMVQGLTSPMLRCPSQRLLDRIVRRYAEVSDAGSVQMKHFAERDKLRLLYTLSVNQHPLMLQIFPGSEGWPFPKYYGSCGRVMVTTSTNPIKQFYSAAFEARADVAHQLLSITQSLRTNGFNYVLYYTSVSEDMFGTFEDGRLFITDASTIGVIDKQEGFLDDAVQQENYTDVFSCLNLNCRRPLPCRTVRDSQSVLLICRDILPKLLISNDNPTGSRQKDISSLLHICADRTLSDRSIIKAANALMSLLRPLRPCNQQFSYRYPECRYGSEF</sequence>
<dbReference type="EMBL" id="JAAWVO010039855">
    <property type="protein sequence ID" value="MBN3318451.1"/>
    <property type="molecule type" value="Genomic_DNA"/>
</dbReference>
<dbReference type="InterPro" id="IPR020519">
    <property type="entry name" value="DIPK2A/B"/>
</dbReference>
<evidence type="ECO:0000256" key="4">
    <source>
        <dbReference type="ARBA" id="ARBA00022729"/>
    </source>
</evidence>
<keyword evidence="8" id="KW-1185">Reference proteome</keyword>
<name>A0A8J7NVM0_ATRSP</name>
<dbReference type="PANTHER" id="PTHR32073:SF8">
    <property type="entry name" value="DIVERGENT PROTEIN KINASE DOMAIN 2B"/>
    <property type="match status" value="1"/>
</dbReference>